<evidence type="ECO:0000313" key="2">
    <source>
        <dbReference type="Proteomes" id="UP001497700"/>
    </source>
</evidence>
<organism evidence="1 2">
    <name type="scientific">Hypoxylon rubiginosum</name>
    <dbReference type="NCBI Taxonomy" id="110542"/>
    <lineage>
        <taxon>Eukaryota</taxon>
        <taxon>Fungi</taxon>
        <taxon>Dikarya</taxon>
        <taxon>Ascomycota</taxon>
        <taxon>Pezizomycotina</taxon>
        <taxon>Sordariomycetes</taxon>
        <taxon>Xylariomycetidae</taxon>
        <taxon>Xylariales</taxon>
        <taxon>Hypoxylaceae</taxon>
        <taxon>Hypoxylon</taxon>
    </lineage>
</organism>
<evidence type="ECO:0000313" key="1">
    <source>
        <dbReference type="EMBL" id="KAI4859453.1"/>
    </source>
</evidence>
<protein>
    <submittedName>
        <fullName evidence="1">Uncharacterized protein</fullName>
    </submittedName>
</protein>
<reference evidence="1 2" key="1">
    <citation type="journal article" date="2022" name="New Phytol.">
        <title>Ecological generalism drives hyperdiversity of secondary metabolite gene clusters in xylarialean endophytes.</title>
        <authorList>
            <person name="Franco M.E.E."/>
            <person name="Wisecaver J.H."/>
            <person name="Arnold A.E."/>
            <person name="Ju Y.M."/>
            <person name="Slot J.C."/>
            <person name="Ahrendt S."/>
            <person name="Moore L.P."/>
            <person name="Eastman K.E."/>
            <person name="Scott K."/>
            <person name="Konkel Z."/>
            <person name="Mondo S.J."/>
            <person name="Kuo A."/>
            <person name="Hayes R.D."/>
            <person name="Haridas S."/>
            <person name="Andreopoulos B."/>
            <person name="Riley R."/>
            <person name="LaButti K."/>
            <person name="Pangilinan J."/>
            <person name="Lipzen A."/>
            <person name="Amirebrahimi M."/>
            <person name="Yan J."/>
            <person name="Adam C."/>
            <person name="Keymanesh K."/>
            <person name="Ng V."/>
            <person name="Louie K."/>
            <person name="Northen T."/>
            <person name="Drula E."/>
            <person name="Henrissat B."/>
            <person name="Hsieh H.M."/>
            <person name="Youens-Clark K."/>
            <person name="Lutzoni F."/>
            <person name="Miadlikowska J."/>
            <person name="Eastwood D.C."/>
            <person name="Hamelin R.C."/>
            <person name="Grigoriev I.V."/>
            <person name="U'Ren J.M."/>
        </authorList>
    </citation>
    <scope>NUCLEOTIDE SEQUENCE [LARGE SCALE GENOMIC DNA]</scope>
    <source>
        <strain evidence="1 2">CBS 119005</strain>
    </source>
</reference>
<proteinExistence type="predicted"/>
<gene>
    <name evidence="1" type="ORF">F4820DRAFT_439662</name>
</gene>
<accession>A0ACB9YKI3</accession>
<sequence>MWKRLRSRKKADLEAPSCSVSSSTGPTENHPLPEATRLLPERIPVQHHELGQKAISDIQTQLFSSQNPAEHRTQRSQGKRDDPLGLLVIHTPVEQSVDILFIHGLGGTSLRTWCRNRDLENLWPQLWLPSEPGLSTARILTFGYNAHFSSKKEHASLTIGDFANDLLFRMKYGESGPERLGQVPLIVVAHSMGGLVFKKAFIHGHANEEFRGIISSIKAVLFLATPHRGTDLAETLNKVLASSVFGHSPKDYVTELTRRSPTIDELNESFRHHASKLRIFSFYETLSTNIGPMSFMILEKHSALLGYPNETQQPLNANHHDVCKFTDTCDPNYISVVGALRSVVNTVQIPKKTEGMDSRTEKDLADVKILLGISGPPEEDIAECHSVWKTGTCQHFLQSEEFSNWVDDGSSFVLWVHGPPGCGKSILCSAVVDHLLEASHRYAFFFFKHDSQQKSIGNMLRSLAYQIALEVSSYRHALADLARSGVRLNHSDAPTIWKRVYLSVLSSLEIGRLYWVLDGIDESESSKQVVELMSATSGFKSPPRILLSSRPLPTIAQCFQVANRRIPVRGFAFSSNKDIRLFVAEEIEYLPSDKGFKAQTVNEILERAQGNFLWASLVTKRVLRCHRQEQVTKVLEETPVGMDGLYSRMLRAVAELSLHEDKVLARILFSWAMYAKTPLTVDELSEAYSAQFRPVMDIKHTVSQICGQLVVVDTHDRISLAHHSARDYLGRYSVGSFSLDPETVHGDLLCKCLLVLCDGTLRSKINSLNIPQFLSYAATSWAFHLERCSIESERVFDILTKFFNGPHPLPWLQYLSMSGCLAELAAVFRALTTFTWQRKNAEINKSSIPQRPSDLSLIESWAVDLMKLPAKFGSHLLQDPQLIYKCVPGLSPLSSEIHQRFSGSPATALSISGLSNTRWDDCLARVSAGTGRAVRLAVSSLHMAVASDRPKGSITLRDTNLFAEFQSFDVGEHICSLAYNSSGSLLACYGLSRTSVWKLNATYSLIRTVENPRQERALEFKFDEEDSLMVVTDLRRVYKLSTSDIPGTSTRWTQLDSRLMEEAHVPEGIFLGTPTSVSFNGDCTQIAVSYRAFPLSIWSIDPPRMIARLKQKPRQGKRTTMSHTGTNKVVWHPSGMQVIGIYGEIIRWNPTDNVYKEVKGESGVIPHEIQCSPNGLVFITSDVKGTIKIYDVAQMVVIYRLTSEDIINTICFSPSNIRFYDLRGSYCNVWEPNCLLRLSDVVPEQLSDVQSMSENLWSDTEDMRNTPISLPISESHVDSKPGITAVATCSKADQHIAYANDDGVVELFDPKTNSRHVIARAPFGLGTEFLAWNRSHDQLAFTFFNGGSLTIKGISERTAGQQQLSTNNIYGEQKSPAECGRVRQLLFNTSGSQLFVYRTRRFQVLSIPSGEVTAERDTPEGETAQWQQHPSKPNALISISTRCVSVFTWQLHEECSIPLEVPLGLPESFRIDALCQSYYPRLLLVRTTSLSELNRYQYGFMLFPTTAIFNSNVQDGRTSIIPLTLPETITRAVSHPLGILPDGRLVFLDSNLWVCTSQLGGTTETVTRHFFIPHDWVTSSGLRLCQLLQDGTILCPSKGEVAIIQNDMVSDW</sequence>
<dbReference type="Proteomes" id="UP001497700">
    <property type="component" value="Unassembled WGS sequence"/>
</dbReference>
<dbReference type="EMBL" id="MU393632">
    <property type="protein sequence ID" value="KAI4859453.1"/>
    <property type="molecule type" value="Genomic_DNA"/>
</dbReference>
<name>A0ACB9YKI3_9PEZI</name>
<comment type="caution">
    <text evidence="1">The sequence shown here is derived from an EMBL/GenBank/DDBJ whole genome shotgun (WGS) entry which is preliminary data.</text>
</comment>
<keyword evidence="2" id="KW-1185">Reference proteome</keyword>